<dbReference type="SUPFAM" id="SSF52016">
    <property type="entry name" value="LeuD/IlvD-like"/>
    <property type="match status" value="1"/>
</dbReference>
<dbReference type="Proteomes" id="UP001431693">
    <property type="component" value="Unassembled WGS sequence"/>
</dbReference>
<dbReference type="Gene3D" id="3.50.30.10">
    <property type="entry name" value="Phosphohistidine domain"/>
    <property type="match status" value="1"/>
</dbReference>
<name>A0ABT6ZI23_9ACTN</name>
<feature type="domain" description="Phosphomevalonate dehydratase small subunit-like" evidence="2">
    <location>
        <begin position="50"/>
        <end position="109"/>
    </location>
</feature>
<organism evidence="3 4">
    <name type="scientific">Kribbibacterium absianum</name>
    <dbReference type="NCBI Taxonomy" id="3044210"/>
    <lineage>
        <taxon>Bacteria</taxon>
        <taxon>Bacillati</taxon>
        <taxon>Actinomycetota</taxon>
        <taxon>Coriobacteriia</taxon>
        <taxon>Coriobacteriales</taxon>
        <taxon>Kribbibacteriaceae</taxon>
        <taxon>Kribbibacterium</taxon>
    </lineage>
</organism>
<dbReference type="Pfam" id="PF01989">
    <property type="entry name" value="AcnX_swivel_put"/>
    <property type="match status" value="1"/>
</dbReference>
<keyword evidence="1" id="KW-0456">Lyase</keyword>
<evidence type="ECO:0000313" key="3">
    <source>
        <dbReference type="EMBL" id="MDJ1128701.1"/>
    </source>
</evidence>
<dbReference type="RefSeq" id="WP_283712342.1">
    <property type="nucleotide sequence ID" value="NZ_JASJEW010000001.1"/>
</dbReference>
<accession>A0ABT6ZI23</accession>
<protein>
    <submittedName>
        <fullName evidence="3">DUF126 domain-containing protein</fullName>
    </submittedName>
</protein>
<dbReference type="InterPro" id="IPR002840">
    <property type="entry name" value="PMDh-S-like_dom"/>
</dbReference>
<proteinExistence type="predicted"/>
<keyword evidence="4" id="KW-1185">Reference proteome</keyword>
<dbReference type="EMBL" id="JASJEX010000001">
    <property type="protein sequence ID" value="MDJ1128701.1"/>
    <property type="molecule type" value="Genomic_DNA"/>
</dbReference>
<evidence type="ECO:0000313" key="4">
    <source>
        <dbReference type="Proteomes" id="UP001431693"/>
    </source>
</evidence>
<evidence type="ECO:0000256" key="1">
    <source>
        <dbReference type="ARBA" id="ARBA00023239"/>
    </source>
</evidence>
<gene>
    <name evidence="3" type="ORF">QJ043_01185</name>
</gene>
<comment type="caution">
    <text evidence="3">The sequence shown here is derived from an EMBL/GenBank/DDBJ whole genome shotgun (WGS) entry which is preliminary data.</text>
</comment>
<evidence type="ECO:0000259" key="2">
    <source>
        <dbReference type="Pfam" id="PF01989"/>
    </source>
</evidence>
<sequence>MASRTFQGRVVIPGTVSAEALVSRGGFNTLASYQTALLLGDKQVKCGDQNNPDLYKKPMAGRAICLPETIGSTTGGMAFYTVCALEKGPACLLFSKTIDSLAAAGAVLAANWTEHPMPVVDQLGDEFLGYVQDGMTVTVGEDGAVTLSDPEPDATGGKK</sequence>
<reference evidence="3" key="1">
    <citation type="submission" date="2023-05" db="EMBL/GenBank/DDBJ databases">
        <title>[olsenella] sp. nov., isolated from a pig farm feces dump.</title>
        <authorList>
            <person name="Chang Y.-H."/>
        </authorList>
    </citation>
    <scope>NUCLEOTIDE SEQUENCE</scope>
    <source>
        <strain evidence="3">YH-ols2217</strain>
    </source>
</reference>